<dbReference type="InterPro" id="IPR017871">
    <property type="entry name" value="ABC_transporter-like_CS"/>
</dbReference>
<dbReference type="Pfam" id="PF00005">
    <property type="entry name" value="ABC_tran"/>
    <property type="match status" value="1"/>
</dbReference>
<sequence>MQAHEKIHHPQIQTPIIQMEAVSKTYSGRKAYQALDNVNLSIDRESFTMIMGASGSGKSTLLNCAAGLDRPTSGSIIIQDVAIHQLKEPRLTKFRRQHIGFIFQSFNLVQALTVWHNVLLPQKLAGRRPNKQVAVELLKRTGLYDIRHKMPYELSGGQQQRAAIVRALASGADMVYADEPTGALDLRTGKEILTMLRETTVREGKTVLMVTHDVNAAAYADRVIILADGRVQEDLRHPSAQQVASTMMEVTQP</sequence>
<dbReference type="GO" id="GO:0005524">
    <property type="term" value="F:ATP binding"/>
    <property type="evidence" value="ECO:0007669"/>
    <property type="project" value="UniProtKB-KW"/>
</dbReference>
<accession>A0ABW5RAU5</accession>
<dbReference type="InterPro" id="IPR003439">
    <property type="entry name" value="ABC_transporter-like_ATP-bd"/>
</dbReference>
<name>A0ABW5RAU5_9BACL</name>
<comment type="caution">
    <text evidence="5">The sequence shown here is derived from an EMBL/GenBank/DDBJ whole genome shotgun (WGS) entry which is preliminary data.</text>
</comment>
<gene>
    <name evidence="5" type="ORF">ACFSUC_11050</name>
</gene>
<keyword evidence="6" id="KW-1185">Reference proteome</keyword>
<evidence type="ECO:0000313" key="6">
    <source>
        <dbReference type="Proteomes" id="UP001597497"/>
    </source>
</evidence>
<dbReference type="RefSeq" id="WP_379929655.1">
    <property type="nucleotide sequence ID" value="NZ_JBHUMM010000025.1"/>
</dbReference>
<dbReference type="Gene3D" id="3.40.50.300">
    <property type="entry name" value="P-loop containing nucleotide triphosphate hydrolases"/>
    <property type="match status" value="1"/>
</dbReference>
<dbReference type="Proteomes" id="UP001597497">
    <property type="component" value="Unassembled WGS sequence"/>
</dbReference>
<dbReference type="InterPro" id="IPR003593">
    <property type="entry name" value="AAA+_ATPase"/>
</dbReference>
<evidence type="ECO:0000256" key="2">
    <source>
        <dbReference type="ARBA" id="ARBA00022741"/>
    </source>
</evidence>
<dbReference type="InterPro" id="IPR027417">
    <property type="entry name" value="P-loop_NTPase"/>
</dbReference>
<reference evidence="6" key="1">
    <citation type="journal article" date="2019" name="Int. J. Syst. Evol. Microbiol.">
        <title>The Global Catalogue of Microorganisms (GCM) 10K type strain sequencing project: providing services to taxonomists for standard genome sequencing and annotation.</title>
        <authorList>
            <consortium name="The Broad Institute Genomics Platform"/>
            <consortium name="The Broad Institute Genome Sequencing Center for Infectious Disease"/>
            <person name="Wu L."/>
            <person name="Ma J."/>
        </authorList>
    </citation>
    <scope>NUCLEOTIDE SEQUENCE [LARGE SCALE GENOMIC DNA]</scope>
    <source>
        <strain evidence="6">KCTC 33676</strain>
    </source>
</reference>
<dbReference type="PANTHER" id="PTHR24220">
    <property type="entry name" value="IMPORT ATP-BINDING PROTEIN"/>
    <property type="match status" value="1"/>
</dbReference>
<evidence type="ECO:0000313" key="5">
    <source>
        <dbReference type="EMBL" id="MFD2672138.1"/>
    </source>
</evidence>
<dbReference type="InterPro" id="IPR017911">
    <property type="entry name" value="MacB-like_ATP-bd"/>
</dbReference>
<dbReference type="InterPro" id="IPR015854">
    <property type="entry name" value="ABC_transpr_LolD-like"/>
</dbReference>
<dbReference type="SMART" id="SM00382">
    <property type="entry name" value="AAA"/>
    <property type="match status" value="1"/>
</dbReference>
<dbReference type="PROSITE" id="PS00211">
    <property type="entry name" value="ABC_TRANSPORTER_1"/>
    <property type="match status" value="1"/>
</dbReference>
<proteinExistence type="predicted"/>
<evidence type="ECO:0000259" key="4">
    <source>
        <dbReference type="PROSITE" id="PS50893"/>
    </source>
</evidence>
<keyword evidence="1" id="KW-0813">Transport</keyword>
<dbReference type="EMBL" id="JBHUMM010000025">
    <property type="protein sequence ID" value="MFD2672138.1"/>
    <property type="molecule type" value="Genomic_DNA"/>
</dbReference>
<keyword evidence="3 5" id="KW-0067">ATP-binding</keyword>
<evidence type="ECO:0000256" key="1">
    <source>
        <dbReference type="ARBA" id="ARBA00022448"/>
    </source>
</evidence>
<feature type="domain" description="ABC transporter" evidence="4">
    <location>
        <begin position="17"/>
        <end position="253"/>
    </location>
</feature>
<dbReference type="CDD" id="cd03255">
    <property type="entry name" value="ABC_MJ0796_LolCDE_FtsE"/>
    <property type="match status" value="1"/>
</dbReference>
<evidence type="ECO:0000256" key="3">
    <source>
        <dbReference type="ARBA" id="ARBA00022840"/>
    </source>
</evidence>
<protein>
    <submittedName>
        <fullName evidence="5">ABC transporter ATP-binding protein</fullName>
    </submittedName>
</protein>
<dbReference type="SUPFAM" id="SSF52540">
    <property type="entry name" value="P-loop containing nucleoside triphosphate hydrolases"/>
    <property type="match status" value="1"/>
</dbReference>
<keyword evidence="2" id="KW-0547">Nucleotide-binding</keyword>
<dbReference type="PANTHER" id="PTHR24220:SF685">
    <property type="entry name" value="ABC TRANSPORTER RELATED"/>
    <property type="match status" value="1"/>
</dbReference>
<organism evidence="5 6">
    <name type="scientific">Marinicrinis sediminis</name>
    <dbReference type="NCBI Taxonomy" id="1652465"/>
    <lineage>
        <taxon>Bacteria</taxon>
        <taxon>Bacillati</taxon>
        <taxon>Bacillota</taxon>
        <taxon>Bacilli</taxon>
        <taxon>Bacillales</taxon>
        <taxon>Paenibacillaceae</taxon>
    </lineage>
</organism>
<dbReference type="PROSITE" id="PS50893">
    <property type="entry name" value="ABC_TRANSPORTER_2"/>
    <property type="match status" value="1"/>
</dbReference>